<evidence type="ECO:0000259" key="2">
    <source>
        <dbReference type="Pfam" id="PF09557"/>
    </source>
</evidence>
<evidence type="ECO:0000313" key="4">
    <source>
        <dbReference type="Proteomes" id="UP000315995"/>
    </source>
</evidence>
<evidence type="ECO:0000313" key="3">
    <source>
        <dbReference type="EMBL" id="QDG53527.1"/>
    </source>
</evidence>
<evidence type="ECO:0000256" key="1">
    <source>
        <dbReference type="SAM" id="MobiDB-lite"/>
    </source>
</evidence>
<dbReference type="PANTHER" id="PTHR38463">
    <property type="entry name" value="STRESS RESPONSE PROTEIN YSNF"/>
    <property type="match status" value="1"/>
</dbReference>
<organism evidence="3 4">
    <name type="scientific">Persicimonas caeni</name>
    <dbReference type="NCBI Taxonomy" id="2292766"/>
    <lineage>
        <taxon>Bacteria</taxon>
        <taxon>Deltaproteobacteria</taxon>
        <taxon>Bradymonadales</taxon>
        <taxon>Bradymonadaceae</taxon>
        <taxon>Persicimonas</taxon>
    </lineage>
</organism>
<feature type="domain" description="DUF2382" evidence="2">
    <location>
        <begin position="161"/>
        <end position="267"/>
    </location>
</feature>
<accession>A0A5B8YBX0</accession>
<dbReference type="Proteomes" id="UP000315995">
    <property type="component" value="Chromosome"/>
</dbReference>
<dbReference type="OrthoDB" id="581516at2"/>
<dbReference type="InterPro" id="IPR019060">
    <property type="entry name" value="DUF2382"/>
</dbReference>
<name>A0A4Y6PZT5_PERCE</name>
<reference evidence="3 4" key="1">
    <citation type="submission" date="2019-06" db="EMBL/GenBank/DDBJ databases">
        <title>Persicimonas caeni gen. nov., sp. nov., a predatory bacterium isolated from solar saltern.</title>
        <authorList>
            <person name="Wang S."/>
        </authorList>
    </citation>
    <scope>NUCLEOTIDE SEQUENCE [LARGE SCALE GENOMIC DNA]</scope>
    <source>
        <strain evidence="3 4">YN101</strain>
    </source>
</reference>
<feature type="region of interest" description="Disordered" evidence="1">
    <location>
        <begin position="338"/>
        <end position="366"/>
    </location>
</feature>
<gene>
    <name evidence="3" type="ORF">FIV42_23120</name>
</gene>
<dbReference type="PANTHER" id="PTHR38463:SF1">
    <property type="entry name" value="STRESS RESPONSE PROTEIN YSNF"/>
    <property type="match status" value="1"/>
</dbReference>
<keyword evidence="4" id="KW-1185">Reference proteome</keyword>
<protein>
    <submittedName>
        <fullName evidence="3">DUF2382 domain-containing protein</fullName>
    </submittedName>
</protein>
<sequence length="366" mass="42330">MTMTTTIVGLFDSEQTVHRIKNGLKDHGVSERHVNTVTWRSLSEGNDPWGIGRSGENTTAKLVDELESRGVPSTDAREFAEAVRRGGNLIITEVDDDSKADEIARYLDNQESVDLSSRREKWRETGYQGFNPNADLYNREQVEQERNRILGSGEEARITKAHEDVRVGKRDVETGGLRVHKRVKEKPVEEEVHLREEHADVRREKVDKPVKGDKDVFSEETIEVREHAEEPVVQKETRIEEELHVGKEVEEHTETIRETARETEIDIERLTEGVSDKHGYGHFESDFKQHHKSQFGSTGKDYSHYEPAYRFGHAFGVSQRYKGREYNDLEPDMKRAYEREHGEGTFSNHRDAARYGFETARRRQRS</sequence>
<dbReference type="AlphaFoldDB" id="A0A4Y6PZT5"/>
<feature type="compositionally biased region" description="Basic and acidic residues" evidence="1">
    <location>
        <begin position="338"/>
        <end position="353"/>
    </location>
</feature>
<dbReference type="InterPro" id="IPR052967">
    <property type="entry name" value="Stress_Response_Assoc"/>
</dbReference>
<dbReference type="EMBL" id="CP041186">
    <property type="protein sequence ID" value="QDG53527.1"/>
    <property type="molecule type" value="Genomic_DNA"/>
</dbReference>
<dbReference type="Pfam" id="PF09557">
    <property type="entry name" value="DUF2382"/>
    <property type="match status" value="1"/>
</dbReference>
<accession>A0A4Y6PZT5</accession>
<proteinExistence type="predicted"/>